<feature type="compositionally biased region" description="Gly residues" evidence="1">
    <location>
        <begin position="12"/>
        <end position="23"/>
    </location>
</feature>
<accession>A0A4Z2H6Z8</accession>
<evidence type="ECO:0000313" key="3">
    <source>
        <dbReference type="Proteomes" id="UP000314294"/>
    </source>
</evidence>
<feature type="compositionally biased region" description="Basic and acidic residues" evidence="1">
    <location>
        <begin position="56"/>
        <end position="70"/>
    </location>
</feature>
<evidence type="ECO:0000256" key="1">
    <source>
        <dbReference type="SAM" id="MobiDB-lite"/>
    </source>
</evidence>
<dbReference type="EMBL" id="SRLO01000316">
    <property type="protein sequence ID" value="TNN61391.1"/>
    <property type="molecule type" value="Genomic_DNA"/>
</dbReference>
<comment type="caution">
    <text evidence="2">The sequence shown here is derived from an EMBL/GenBank/DDBJ whole genome shotgun (WGS) entry which is preliminary data.</text>
</comment>
<keyword evidence="3" id="KW-1185">Reference proteome</keyword>
<feature type="region of interest" description="Disordered" evidence="1">
    <location>
        <begin position="1"/>
        <end position="70"/>
    </location>
</feature>
<gene>
    <name evidence="2" type="ORF">EYF80_028408</name>
</gene>
<proteinExistence type="predicted"/>
<sequence>MSRTGEETHCSQGGGGACGGGADLGTLGAPRALRLPAEAHGTLSDTFQRGKQNNRHAQEPWRRSGSERSG</sequence>
<dbReference type="Proteomes" id="UP000314294">
    <property type="component" value="Unassembled WGS sequence"/>
</dbReference>
<organism evidence="2 3">
    <name type="scientific">Liparis tanakae</name>
    <name type="common">Tanaka's snailfish</name>
    <dbReference type="NCBI Taxonomy" id="230148"/>
    <lineage>
        <taxon>Eukaryota</taxon>
        <taxon>Metazoa</taxon>
        <taxon>Chordata</taxon>
        <taxon>Craniata</taxon>
        <taxon>Vertebrata</taxon>
        <taxon>Euteleostomi</taxon>
        <taxon>Actinopterygii</taxon>
        <taxon>Neopterygii</taxon>
        <taxon>Teleostei</taxon>
        <taxon>Neoteleostei</taxon>
        <taxon>Acanthomorphata</taxon>
        <taxon>Eupercaria</taxon>
        <taxon>Perciformes</taxon>
        <taxon>Cottioidei</taxon>
        <taxon>Cottales</taxon>
        <taxon>Liparidae</taxon>
        <taxon>Liparis</taxon>
    </lineage>
</organism>
<dbReference type="PROSITE" id="PS51257">
    <property type="entry name" value="PROKAR_LIPOPROTEIN"/>
    <property type="match status" value="1"/>
</dbReference>
<dbReference type="AlphaFoldDB" id="A0A4Z2H6Z8"/>
<name>A0A4Z2H6Z8_9TELE</name>
<reference evidence="2 3" key="1">
    <citation type="submission" date="2019-03" db="EMBL/GenBank/DDBJ databases">
        <title>First draft genome of Liparis tanakae, snailfish: a comprehensive survey of snailfish specific genes.</title>
        <authorList>
            <person name="Kim W."/>
            <person name="Song I."/>
            <person name="Jeong J.-H."/>
            <person name="Kim D."/>
            <person name="Kim S."/>
            <person name="Ryu S."/>
            <person name="Song J.Y."/>
            <person name="Lee S.K."/>
        </authorList>
    </citation>
    <scope>NUCLEOTIDE SEQUENCE [LARGE SCALE GENOMIC DNA]</scope>
    <source>
        <tissue evidence="2">Muscle</tissue>
    </source>
</reference>
<protein>
    <submittedName>
        <fullName evidence="2">Uncharacterized protein</fullName>
    </submittedName>
</protein>
<evidence type="ECO:0000313" key="2">
    <source>
        <dbReference type="EMBL" id="TNN61391.1"/>
    </source>
</evidence>